<dbReference type="PANTHER" id="PTHR16052">
    <property type="entry name" value="TBCC DOMAIN-CONTAINING PROTEIN 1"/>
    <property type="match status" value="1"/>
</dbReference>
<evidence type="ECO:0000256" key="7">
    <source>
        <dbReference type="SAM" id="MobiDB-lite"/>
    </source>
</evidence>
<dbReference type="SMART" id="SM00673">
    <property type="entry name" value="CARP"/>
    <property type="match status" value="2"/>
</dbReference>
<dbReference type="Pfam" id="PF07986">
    <property type="entry name" value="TBCC"/>
    <property type="match status" value="1"/>
</dbReference>
<dbReference type="Proteomes" id="UP000233837">
    <property type="component" value="Unassembled WGS sequence"/>
</dbReference>
<dbReference type="PANTHER" id="PTHR16052:SF0">
    <property type="entry name" value="TBCC DOMAIN-CONTAINING PROTEIN 1"/>
    <property type="match status" value="1"/>
</dbReference>
<organism evidence="9 10">
    <name type="scientific">Dendrobium catenatum</name>
    <dbReference type="NCBI Taxonomy" id="906689"/>
    <lineage>
        <taxon>Eukaryota</taxon>
        <taxon>Viridiplantae</taxon>
        <taxon>Streptophyta</taxon>
        <taxon>Embryophyta</taxon>
        <taxon>Tracheophyta</taxon>
        <taxon>Spermatophyta</taxon>
        <taxon>Magnoliopsida</taxon>
        <taxon>Liliopsida</taxon>
        <taxon>Asparagales</taxon>
        <taxon>Orchidaceae</taxon>
        <taxon>Epidendroideae</taxon>
        <taxon>Malaxideae</taxon>
        <taxon>Dendrobiinae</taxon>
        <taxon>Dendrobium</taxon>
    </lineage>
</organism>
<dbReference type="GO" id="GO:0000922">
    <property type="term" value="C:spindle pole"/>
    <property type="evidence" value="ECO:0007669"/>
    <property type="project" value="UniProtKB-SubCell"/>
</dbReference>
<dbReference type="STRING" id="906689.A0A2I0WCL9"/>
<dbReference type="SUPFAM" id="SSF69340">
    <property type="entry name" value="C-terminal domain of adenylylcyclase associated protein"/>
    <property type="match status" value="1"/>
</dbReference>
<comment type="subcellular location">
    <subcellularLocation>
        <location evidence="1">Cytoplasm</location>
        <location evidence="1">Cytoskeleton</location>
        <location evidence="1">Microtubule organizing center</location>
        <location evidence="1">Centrosome</location>
    </subcellularLocation>
    <subcellularLocation>
        <location evidence="2">Cytoplasm</location>
        <location evidence="2">Cytoskeleton</location>
        <location evidence="2">Spindle pole</location>
    </subcellularLocation>
</comment>
<dbReference type="Gene3D" id="2.160.20.70">
    <property type="match status" value="1"/>
</dbReference>
<comment type="similarity">
    <text evidence="3">Belongs to the TBCC family.</text>
</comment>
<keyword evidence="10" id="KW-1185">Reference proteome</keyword>
<dbReference type="InterPro" id="IPR012945">
    <property type="entry name" value="Tubulin-bd_cofactor_C_dom"/>
</dbReference>
<reference evidence="9 10" key="2">
    <citation type="journal article" date="2017" name="Nature">
        <title>The Apostasia genome and the evolution of orchids.</title>
        <authorList>
            <person name="Zhang G.Q."/>
            <person name="Liu K.W."/>
            <person name="Li Z."/>
            <person name="Lohaus R."/>
            <person name="Hsiao Y.Y."/>
            <person name="Niu S.C."/>
            <person name="Wang J.Y."/>
            <person name="Lin Y.C."/>
            <person name="Xu Q."/>
            <person name="Chen L.J."/>
            <person name="Yoshida K."/>
            <person name="Fujiwara S."/>
            <person name="Wang Z.W."/>
            <person name="Zhang Y.Q."/>
            <person name="Mitsuda N."/>
            <person name="Wang M."/>
            <person name="Liu G.H."/>
            <person name="Pecoraro L."/>
            <person name="Huang H.X."/>
            <person name="Xiao X.J."/>
            <person name="Lin M."/>
            <person name="Wu X.Y."/>
            <person name="Wu W.L."/>
            <person name="Chen Y.Y."/>
            <person name="Chang S.B."/>
            <person name="Sakamoto S."/>
            <person name="Ohme-Takagi M."/>
            <person name="Yagi M."/>
            <person name="Zeng S.J."/>
            <person name="Shen C.Y."/>
            <person name="Yeh C.M."/>
            <person name="Luo Y.B."/>
            <person name="Tsai W.C."/>
            <person name="Van de Peer Y."/>
            <person name="Liu Z.J."/>
        </authorList>
    </citation>
    <scope>NUCLEOTIDE SEQUENCE [LARGE SCALE GENOMIC DNA]</scope>
    <source>
        <tissue evidence="9">The whole plant</tissue>
    </source>
</reference>
<evidence type="ECO:0000256" key="3">
    <source>
        <dbReference type="ARBA" id="ARBA00008848"/>
    </source>
</evidence>
<dbReference type="InterPro" id="IPR006599">
    <property type="entry name" value="CARP_motif"/>
</dbReference>
<feature type="region of interest" description="Disordered" evidence="7">
    <location>
        <begin position="1"/>
        <end position="20"/>
    </location>
</feature>
<evidence type="ECO:0000259" key="8">
    <source>
        <dbReference type="PROSITE" id="PS51329"/>
    </source>
</evidence>
<dbReference type="OrthoDB" id="427777at2759"/>
<dbReference type="InterPro" id="IPR036223">
    <property type="entry name" value="CAP_C_sf"/>
</dbReference>
<keyword evidence="5" id="KW-0963">Cytoplasm</keyword>
<keyword evidence="6" id="KW-0206">Cytoskeleton</keyword>
<dbReference type="InterPro" id="IPR039589">
    <property type="entry name" value="TBCC1"/>
</dbReference>
<name>A0A2I0WCL9_9ASPA</name>
<feature type="domain" description="C-CAP/cofactor C-like" evidence="8">
    <location>
        <begin position="314"/>
        <end position="446"/>
    </location>
</feature>
<protein>
    <recommendedName>
        <fullName evidence="4">TBCC domain-containing protein 1</fullName>
    </recommendedName>
</protein>
<evidence type="ECO:0000256" key="6">
    <source>
        <dbReference type="ARBA" id="ARBA00023212"/>
    </source>
</evidence>
<accession>A0A2I0WCL9</accession>
<dbReference type="InterPro" id="IPR017901">
    <property type="entry name" value="C-CAP_CF_C-like"/>
</dbReference>
<dbReference type="PROSITE" id="PS51329">
    <property type="entry name" value="C_CAP_COFACTOR_C"/>
    <property type="match status" value="1"/>
</dbReference>
<evidence type="ECO:0000313" key="10">
    <source>
        <dbReference type="Proteomes" id="UP000233837"/>
    </source>
</evidence>
<evidence type="ECO:0000256" key="4">
    <source>
        <dbReference type="ARBA" id="ARBA00017559"/>
    </source>
</evidence>
<evidence type="ECO:0000256" key="5">
    <source>
        <dbReference type="ARBA" id="ARBA00022490"/>
    </source>
</evidence>
<evidence type="ECO:0000256" key="2">
    <source>
        <dbReference type="ARBA" id="ARBA00004647"/>
    </source>
</evidence>
<reference evidence="9 10" key="1">
    <citation type="journal article" date="2016" name="Sci. Rep.">
        <title>The Dendrobium catenatum Lindl. genome sequence provides insights into polysaccharide synthase, floral development and adaptive evolution.</title>
        <authorList>
            <person name="Zhang G.Q."/>
            <person name="Xu Q."/>
            <person name="Bian C."/>
            <person name="Tsai W.C."/>
            <person name="Yeh C.M."/>
            <person name="Liu K.W."/>
            <person name="Yoshida K."/>
            <person name="Zhang L.S."/>
            <person name="Chang S.B."/>
            <person name="Chen F."/>
            <person name="Shi Y."/>
            <person name="Su Y.Y."/>
            <person name="Zhang Y.Q."/>
            <person name="Chen L.J."/>
            <person name="Yin Y."/>
            <person name="Lin M."/>
            <person name="Huang H."/>
            <person name="Deng H."/>
            <person name="Wang Z.W."/>
            <person name="Zhu S.L."/>
            <person name="Zhao X."/>
            <person name="Deng C."/>
            <person name="Niu S.C."/>
            <person name="Huang J."/>
            <person name="Wang M."/>
            <person name="Liu G.H."/>
            <person name="Yang H.J."/>
            <person name="Xiao X.J."/>
            <person name="Hsiao Y.Y."/>
            <person name="Wu W.L."/>
            <person name="Chen Y.Y."/>
            <person name="Mitsuda N."/>
            <person name="Ohme-Takagi M."/>
            <person name="Luo Y.B."/>
            <person name="Van de Peer Y."/>
            <person name="Liu Z.J."/>
        </authorList>
    </citation>
    <scope>NUCLEOTIDE SEQUENCE [LARGE SCALE GENOMIC DNA]</scope>
    <source>
        <tissue evidence="9">The whole plant</tissue>
    </source>
</reference>
<evidence type="ECO:0000313" key="9">
    <source>
        <dbReference type="EMBL" id="PKU73404.1"/>
    </source>
</evidence>
<evidence type="ECO:0000256" key="1">
    <source>
        <dbReference type="ARBA" id="ARBA00004300"/>
    </source>
</evidence>
<dbReference type="InterPro" id="IPR016098">
    <property type="entry name" value="CAP/MinC_C"/>
</dbReference>
<dbReference type="EMBL" id="KZ502746">
    <property type="protein sequence ID" value="PKU73404.1"/>
    <property type="molecule type" value="Genomic_DNA"/>
</dbReference>
<proteinExistence type="inferred from homology"/>
<gene>
    <name evidence="9" type="ORF">MA16_Dca019980</name>
</gene>
<dbReference type="AlphaFoldDB" id="A0A2I0WCL9"/>
<sequence length="576" mass="63226">MIEEDLEASTSFSSTFGGGNEGGGGFAPLLLRPRREPFEHGLLPIPKLIFADGTLTLGPIQQRLLQLPTDRVDAAALADALQIPIDHALLALDTLAAVLPSDANSAGADVHDLILFLYMQSYKKLVPRAHKDSAAVADVWPSTSAFDGYLSALSPLQLVRSNTRRSMPSQADEEAHQLSYLQKHMANLIALLAESAEGHDDESLVLTMERFEHLGFLIQFEKGCDVVPLRQAAPFFSNSDSEMPAAPVSAAQVHDWISQIITTSLEHNAEKIMAKENGPSNASDVDVTMVDATPCHSRNQTSISKNGSPMQGSPGNFRTQTFVEGISKASLVKQPCDIKGHSVKILNCHDSVIYLLAPVKYAIVNGCSDATIVLGAIGKDVRVEHCERVQLIAAAKRICIANCRECIFYLGVNQRPLFLGDNHKLQVAPFNTYYPQIEEHLAYAGVDATINKWDEPVVLGLVDPHDSLSHPAGVSDVQAESAAYLDPEQFSNFWIPSWFGDSSSHLTRYNPFPLPEIYVASQRNKLLLLAEIQKAIRDLQIDDDKRRELACALHVHFKDWLYASGNIRQLYCLQGD</sequence>